<protein>
    <submittedName>
        <fullName evidence="2">Uncharacterized protein</fullName>
    </submittedName>
</protein>
<feature type="region of interest" description="Disordered" evidence="1">
    <location>
        <begin position="52"/>
        <end position="86"/>
    </location>
</feature>
<keyword evidence="3" id="KW-1185">Reference proteome</keyword>
<evidence type="ECO:0000313" key="3">
    <source>
        <dbReference type="Proteomes" id="UP000647172"/>
    </source>
</evidence>
<organism evidence="2 3">
    <name type="scientific">Actinoplanes nipponensis</name>
    <dbReference type="NCBI Taxonomy" id="135950"/>
    <lineage>
        <taxon>Bacteria</taxon>
        <taxon>Bacillati</taxon>
        <taxon>Actinomycetota</taxon>
        <taxon>Actinomycetes</taxon>
        <taxon>Micromonosporales</taxon>
        <taxon>Micromonosporaceae</taxon>
        <taxon>Actinoplanes</taxon>
    </lineage>
</organism>
<evidence type="ECO:0000313" key="2">
    <source>
        <dbReference type="EMBL" id="GIE50370.1"/>
    </source>
</evidence>
<evidence type="ECO:0000256" key="1">
    <source>
        <dbReference type="SAM" id="MobiDB-lite"/>
    </source>
</evidence>
<proteinExistence type="predicted"/>
<name>A0A919JJE2_9ACTN</name>
<sequence>MDGPRPPSFTAPSIWYAAVAAPQTKPSGNRTLDARGSSLDSTETVAVILHRSLHDPPPPYRAAPTGLISGGTVTGDRKRSPLTGTA</sequence>
<dbReference type="Proteomes" id="UP000647172">
    <property type="component" value="Unassembled WGS sequence"/>
</dbReference>
<accession>A0A919JJE2</accession>
<dbReference type="EMBL" id="BOMQ01000047">
    <property type="protein sequence ID" value="GIE50370.1"/>
    <property type="molecule type" value="Genomic_DNA"/>
</dbReference>
<reference evidence="2" key="1">
    <citation type="submission" date="2021-01" db="EMBL/GenBank/DDBJ databases">
        <title>Whole genome shotgun sequence of Actinoplanes nipponensis NBRC 14063.</title>
        <authorList>
            <person name="Komaki H."/>
            <person name="Tamura T."/>
        </authorList>
    </citation>
    <scope>NUCLEOTIDE SEQUENCE</scope>
    <source>
        <strain evidence="2">NBRC 14063</strain>
    </source>
</reference>
<comment type="caution">
    <text evidence="2">The sequence shown here is derived from an EMBL/GenBank/DDBJ whole genome shotgun (WGS) entry which is preliminary data.</text>
</comment>
<gene>
    <name evidence="2" type="ORF">Ani05nite_39040</name>
</gene>
<dbReference type="AlphaFoldDB" id="A0A919JJE2"/>